<dbReference type="Proteomes" id="UP000241808">
    <property type="component" value="Unassembled WGS sequence"/>
</dbReference>
<evidence type="ECO:0000259" key="1">
    <source>
        <dbReference type="SMART" id="SM00760"/>
    </source>
</evidence>
<protein>
    <submittedName>
        <fullName evidence="2">DnaA-like protein</fullName>
    </submittedName>
</protein>
<proteinExistence type="predicted"/>
<dbReference type="CDD" id="cd06571">
    <property type="entry name" value="Bac_DnaA_C"/>
    <property type="match status" value="1"/>
</dbReference>
<reference evidence="2 3" key="1">
    <citation type="submission" date="2018-04" db="EMBL/GenBank/DDBJ databases">
        <title>Genomic Encyclopedia of Archaeal and Bacterial Type Strains, Phase II (KMG-II): from individual species to whole genera.</title>
        <authorList>
            <person name="Goeker M."/>
        </authorList>
    </citation>
    <scope>NUCLEOTIDE SEQUENCE [LARGE SCALE GENOMIC DNA]</scope>
    <source>
        <strain evidence="2 3">DSM 25521</strain>
    </source>
</reference>
<dbReference type="InterPro" id="IPR010921">
    <property type="entry name" value="Trp_repressor/repl_initiator"/>
</dbReference>
<keyword evidence="3" id="KW-1185">Reference proteome</keyword>
<gene>
    <name evidence="2" type="ORF">C8P69_10285</name>
</gene>
<dbReference type="AlphaFoldDB" id="A0A2T4ZFL2"/>
<accession>A0A2T4ZFL2</accession>
<dbReference type="EMBL" id="PZZL01000002">
    <property type="protein sequence ID" value="PTM60703.1"/>
    <property type="molecule type" value="Genomic_DNA"/>
</dbReference>
<dbReference type="InterPro" id="IPR013159">
    <property type="entry name" value="DnaA_C"/>
</dbReference>
<dbReference type="GO" id="GO:0006270">
    <property type="term" value="P:DNA replication initiation"/>
    <property type="evidence" value="ECO:0007669"/>
    <property type="project" value="InterPro"/>
</dbReference>
<dbReference type="SMART" id="SM00760">
    <property type="entry name" value="Bac_DnaA_C"/>
    <property type="match status" value="1"/>
</dbReference>
<organism evidence="2 3">
    <name type="scientific">Phreatobacter oligotrophus</name>
    <dbReference type="NCBI Taxonomy" id="1122261"/>
    <lineage>
        <taxon>Bacteria</taxon>
        <taxon>Pseudomonadati</taxon>
        <taxon>Pseudomonadota</taxon>
        <taxon>Alphaproteobacteria</taxon>
        <taxon>Hyphomicrobiales</taxon>
        <taxon>Phreatobacteraceae</taxon>
        <taxon>Phreatobacter</taxon>
    </lineage>
</organism>
<comment type="caution">
    <text evidence="2">The sequence shown here is derived from an EMBL/GenBank/DDBJ whole genome shotgun (WGS) entry which is preliminary data.</text>
</comment>
<dbReference type="SUPFAM" id="SSF48295">
    <property type="entry name" value="TrpR-like"/>
    <property type="match status" value="1"/>
</dbReference>
<feature type="domain" description="Chromosomal replication initiator DnaA C-terminal" evidence="1">
    <location>
        <begin position="20"/>
        <end position="89"/>
    </location>
</feature>
<dbReference type="GO" id="GO:0005524">
    <property type="term" value="F:ATP binding"/>
    <property type="evidence" value="ECO:0007669"/>
    <property type="project" value="InterPro"/>
</dbReference>
<evidence type="ECO:0000313" key="3">
    <source>
        <dbReference type="Proteomes" id="UP000241808"/>
    </source>
</evidence>
<name>A0A2T4ZFL2_9HYPH</name>
<dbReference type="GO" id="GO:0043565">
    <property type="term" value="F:sequence-specific DNA binding"/>
    <property type="evidence" value="ECO:0007669"/>
    <property type="project" value="InterPro"/>
</dbReference>
<dbReference type="RefSeq" id="WP_170118117.1">
    <property type="nucleotide sequence ID" value="NZ_PZZL01000002.1"/>
</dbReference>
<dbReference type="GO" id="GO:0006275">
    <property type="term" value="P:regulation of DNA replication"/>
    <property type="evidence" value="ECO:0007669"/>
    <property type="project" value="InterPro"/>
</dbReference>
<evidence type="ECO:0000313" key="2">
    <source>
        <dbReference type="EMBL" id="PTM60703.1"/>
    </source>
</evidence>
<dbReference type="Gene3D" id="1.10.1750.10">
    <property type="match status" value="1"/>
</dbReference>
<sequence>MLMVVGGGCWEHHSEAGDPGIDVAVALAAWVAGVESGALMRTTRGKAQVAAARHLAIYLSHVALGRDLSHLSRAFRRDRASLRHAIRRIEDERDDPAFDQRLSRIEAILLPLRGPAEAAR</sequence>